<dbReference type="InterPro" id="IPR035965">
    <property type="entry name" value="PAS-like_dom_sf"/>
</dbReference>
<sequence>MEKEKSSLTPEGIMVKSYQNKQMRTYTAPPQQIEEQLLTELIEMSHDAMIICDSQQHIQSWNHSAERLYGWTSQEAMGRIYHELLQTRPSEGDQDSLFRLLKEDHWEGELVQTSRNGTSIIIKSSQTILKNQKGHPMHILIANQDITDKKQMEQRLQDQFLLTAKAKEIGFWAWDIANVQSTIETQILAALNNMAQEEQSLYLADQIANQHAIQRALQTGENYFDEYVFVDKNQREHWIEVQGRAVYDEHKKPTRMIGMAIDVSRQRQKENQLNESNHRLHTILESLRDAFFLLDHNWCFNYVNQQAATFIHQPMEELLGQNIWEAVPALKGTIFEEKAYEAVRSRHSIQFGAIFEPTQHWYDVHLHPIPEGLSVTYNDVTPYKRTEIALRASEHKFKTLIDANIMGFTLADLDGKIYEANDELLKMLDYTREDLANGKLNWQDFTPMDYKEIDRQAVEDLLNTGVFTPVEKEYYNKHGQRVPVLMAGVMVNNERPLCAAIIVDLTSQKELEKQKETFMSIVGHELRTPLTAINGSMQLAQRRIQRFLHNRPETLPPDVEIMINKLGKLLEQSLRQTRVQNRLINDMLDASRLAIDKLELAMQPCDLINVVKETVEDIRYAEGNHPIYLILPEQTQLQVTADSDRISQVVANYITNALKYSNPDTPVTIEVTKDENEARVWVQDQGQGLSEEAQKHIWDRYYRAANAKDKKGHGVNLGLGLHICQILIQRHNGQVGVISQENKGSSFWFSLPLKQPDTLEVAPVSTHPGLQR</sequence>
<dbReference type="GO" id="GO:0000155">
    <property type="term" value="F:phosphorelay sensor kinase activity"/>
    <property type="evidence" value="ECO:0007669"/>
    <property type="project" value="InterPro"/>
</dbReference>
<dbReference type="SUPFAM" id="SSF47384">
    <property type="entry name" value="Homodimeric domain of signal transducing histidine kinase"/>
    <property type="match status" value="1"/>
</dbReference>
<dbReference type="InterPro" id="IPR003661">
    <property type="entry name" value="HisK_dim/P_dom"/>
</dbReference>
<dbReference type="InterPro" id="IPR036890">
    <property type="entry name" value="HATPase_C_sf"/>
</dbReference>
<evidence type="ECO:0000313" key="11">
    <source>
        <dbReference type="Proteomes" id="UP000287188"/>
    </source>
</evidence>
<gene>
    <name evidence="10" type="ORF">KDK_65970</name>
</gene>
<dbReference type="CDD" id="cd00130">
    <property type="entry name" value="PAS"/>
    <property type="match status" value="2"/>
</dbReference>
<dbReference type="NCBIfam" id="TIGR00229">
    <property type="entry name" value="sensory_box"/>
    <property type="match status" value="3"/>
</dbReference>
<dbReference type="InterPro" id="IPR013655">
    <property type="entry name" value="PAS_fold_3"/>
</dbReference>
<protein>
    <recommendedName>
        <fullName evidence="2">histidine kinase</fullName>
        <ecNumber evidence="2">2.7.13.3</ecNumber>
    </recommendedName>
</protein>
<dbReference type="PROSITE" id="PS50109">
    <property type="entry name" value="HIS_KIN"/>
    <property type="match status" value="1"/>
</dbReference>
<dbReference type="Pfam" id="PF02518">
    <property type="entry name" value="HATPase_c"/>
    <property type="match status" value="1"/>
</dbReference>
<evidence type="ECO:0000259" key="9">
    <source>
        <dbReference type="PROSITE" id="PS50113"/>
    </source>
</evidence>
<keyword evidence="3" id="KW-0597">Phosphoprotein</keyword>
<dbReference type="InterPro" id="IPR052162">
    <property type="entry name" value="Sensor_kinase/Photoreceptor"/>
</dbReference>
<dbReference type="SMART" id="SM00091">
    <property type="entry name" value="PAS"/>
    <property type="match status" value="3"/>
</dbReference>
<dbReference type="InterPro" id="IPR003594">
    <property type="entry name" value="HATPase_dom"/>
</dbReference>
<dbReference type="InterPro" id="IPR013656">
    <property type="entry name" value="PAS_4"/>
</dbReference>
<reference evidence="11" key="1">
    <citation type="submission" date="2018-12" db="EMBL/GenBank/DDBJ databases">
        <title>Tengunoibacter tsumagoiensis gen. nov., sp. nov., Dictyobacter kobayashii sp. nov., D. alpinus sp. nov., and D. joshuensis sp. nov. and description of Dictyobacteraceae fam. nov. within the order Ktedonobacterales isolated from Tengu-no-mugimeshi.</title>
        <authorList>
            <person name="Wang C.M."/>
            <person name="Zheng Y."/>
            <person name="Sakai Y."/>
            <person name="Toyoda A."/>
            <person name="Minakuchi Y."/>
            <person name="Abe K."/>
            <person name="Yokota A."/>
            <person name="Yabe S."/>
        </authorList>
    </citation>
    <scope>NUCLEOTIDE SEQUENCE [LARGE SCALE GENOMIC DNA]</scope>
    <source>
        <strain evidence="11">Uno11</strain>
    </source>
</reference>
<dbReference type="Pfam" id="PF08448">
    <property type="entry name" value="PAS_4"/>
    <property type="match status" value="1"/>
</dbReference>
<dbReference type="SMART" id="SM00387">
    <property type="entry name" value="HATPase_c"/>
    <property type="match status" value="1"/>
</dbReference>
<feature type="domain" description="PAC" evidence="9">
    <location>
        <begin position="104"/>
        <end position="158"/>
    </location>
</feature>
<dbReference type="Gene3D" id="3.30.565.10">
    <property type="entry name" value="Histidine kinase-like ATPase, C-terminal domain"/>
    <property type="match status" value="1"/>
</dbReference>
<dbReference type="InterPro" id="IPR000700">
    <property type="entry name" value="PAS-assoc_C"/>
</dbReference>
<dbReference type="PROSITE" id="PS50113">
    <property type="entry name" value="PAC"/>
    <property type="match status" value="2"/>
</dbReference>
<dbReference type="SUPFAM" id="SSF55874">
    <property type="entry name" value="ATPase domain of HSP90 chaperone/DNA topoisomerase II/histidine kinase"/>
    <property type="match status" value="1"/>
</dbReference>
<dbReference type="SMART" id="SM00086">
    <property type="entry name" value="PAC"/>
    <property type="match status" value="3"/>
</dbReference>
<name>A0A402AUM3_9CHLR</name>
<dbReference type="Pfam" id="PF13426">
    <property type="entry name" value="PAS_9"/>
    <property type="match status" value="2"/>
</dbReference>
<dbReference type="Gene3D" id="3.30.450.20">
    <property type="entry name" value="PAS domain"/>
    <property type="match status" value="4"/>
</dbReference>
<dbReference type="Gene3D" id="1.10.287.130">
    <property type="match status" value="1"/>
</dbReference>
<accession>A0A402AUM3</accession>
<dbReference type="PRINTS" id="PR00344">
    <property type="entry name" value="BCTRLSENSOR"/>
</dbReference>
<keyword evidence="5" id="KW-0418">Kinase</keyword>
<evidence type="ECO:0000259" key="7">
    <source>
        <dbReference type="PROSITE" id="PS50109"/>
    </source>
</evidence>
<keyword evidence="11" id="KW-1185">Reference proteome</keyword>
<dbReference type="Pfam" id="PF00512">
    <property type="entry name" value="HisKA"/>
    <property type="match status" value="1"/>
</dbReference>
<dbReference type="PANTHER" id="PTHR43304:SF1">
    <property type="entry name" value="PAC DOMAIN-CONTAINING PROTEIN"/>
    <property type="match status" value="1"/>
</dbReference>
<dbReference type="CDD" id="cd00082">
    <property type="entry name" value="HisKA"/>
    <property type="match status" value="1"/>
</dbReference>
<evidence type="ECO:0000256" key="6">
    <source>
        <dbReference type="ARBA" id="ARBA00023012"/>
    </source>
</evidence>
<feature type="domain" description="PAS" evidence="8">
    <location>
        <begin position="276"/>
        <end position="322"/>
    </location>
</feature>
<comment type="catalytic activity">
    <reaction evidence="1">
        <text>ATP + protein L-histidine = ADP + protein N-phospho-L-histidine.</text>
        <dbReference type="EC" id="2.7.13.3"/>
    </reaction>
</comment>
<dbReference type="SMART" id="SM00388">
    <property type="entry name" value="HisKA"/>
    <property type="match status" value="1"/>
</dbReference>
<dbReference type="PROSITE" id="PS50112">
    <property type="entry name" value="PAS"/>
    <property type="match status" value="3"/>
</dbReference>
<feature type="domain" description="PAC" evidence="9">
    <location>
        <begin position="223"/>
        <end position="275"/>
    </location>
</feature>
<keyword evidence="6" id="KW-0902">Two-component regulatory system</keyword>
<evidence type="ECO:0000259" key="8">
    <source>
        <dbReference type="PROSITE" id="PS50112"/>
    </source>
</evidence>
<dbReference type="AlphaFoldDB" id="A0A402AUM3"/>
<feature type="domain" description="PAS" evidence="8">
    <location>
        <begin position="34"/>
        <end position="104"/>
    </location>
</feature>
<proteinExistence type="predicted"/>
<keyword evidence="4" id="KW-0808">Transferase</keyword>
<comment type="caution">
    <text evidence="10">The sequence shown here is derived from an EMBL/GenBank/DDBJ whole genome shotgun (WGS) entry which is preliminary data.</text>
</comment>
<dbReference type="Pfam" id="PF08447">
    <property type="entry name" value="PAS_3"/>
    <property type="match status" value="1"/>
</dbReference>
<dbReference type="InterPro" id="IPR005467">
    <property type="entry name" value="His_kinase_dom"/>
</dbReference>
<organism evidence="10 11">
    <name type="scientific">Dictyobacter kobayashii</name>
    <dbReference type="NCBI Taxonomy" id="2014872"/>
    <lineage>
        <taxon>Bacteria</taxon>
        <taxon>Bacillati</taxon>
        <taxon>Chloroflexota</taxon>
        <taxon>Ktedonobacteria</taxon>
        <taxon>Ktedonobacterales</taxon>
        <taxon>Dictyobacteraceae</taxon>
        <taxon>Dictyobacter</taxon>
    </lineage>
</organism>
<evidence type="ECO:0000313" key="10">
    <source>
        <dbReference type="EMBL" id="GCE22797.1"/>
    </source>
</evidence>
<dbReference type="FunFam" id="3.30.565.10:FF:000006">
    <property type="entry name" value="Sensor histidine kinase WalK"/>
    <property type="match status" value="1"/>
</dbReference>
<dbReference type="SUPFAM" id="SSF55785">
    <property type="entry name" value="PYP-like sensor domain (PAS domain)"/>
    <property type="match status" value="4"/>
</dbReference>
<evidence type="ECO:0000256" key="3">
    <source>
        <dbReference type="ARBA" id="ARBA00022553"/>
    </source>
</evidence>
<feature type="domain" description="Histidine kinase" evidence="7">
    <location>
        <begin position="521"/>
        <end position="755"/>
    </location>
</feature>
<dbReference type="InterPro" id="IPR004358">
    <property type="entry name" value="Sig_transdc_His_kin-like_C"/>
</dbReference>
<evidence type="ECO:0000256" key="4">
    <source>
        <dbReference type="ARBA" id="ARBA00022679"/>
    </source>
</evidence>
<dbReference type="EMBL" id="BIFS01000002">
    <property type="protein sequence ID" value="GCE22797.1"/>
    <property type="molecule type" value="Genomic_DNA"/>
</dbReference>
<dbReference type="PANTHER" id="PTHR43304">
    <property type="entry name" value="PHYTOCHROME-LIKE PROTEIN CPH1"/>
    <property type="match status" value="1"/>
</dbReference>
<dbReference type="InterPro" id="IPR036097">
    <property type="entry name" value="HisK_dim/P_sf"/>
</dbReference>
<evidence type="ECO:0000256" key="1">
    <source>
        <dbReference type="ARBA" id="ARBA00000085"/>
    </source>
</evidence>
<dbReference type="InterPro" id="IPR000014">
    <property type="entry name" value="PAS"/>
</dbReference>
<dbReference type="Proteomes" id="UP000287188">
    <property type="component" value="Unassembled WGS sequence"/>
</dbReference>
<evidence type="ECO:0000256" key="5">
    <source>
        <dbReference type="ARBA" id="ARBA00022777"/>
    </source>
</evidence>
<dbReference type="InterPro" id="IPR001610">
    <property type="entry name" value="PAC"/>
</dbReference>
<dbReference type="EC" id="2.7.13.3" evidence="2"/>
<evidence type="ECO:0000256" key="2">
    <source>
        <dbReference type="ARBA" id="ARBA00012438"/>
    </source>
</evidence>
<feature type="domain" description="PAS" evidence="8">
    <location>
        <begin position="393"/>
        <end position="465"/>
    </location>
</feature>